<dbReference type="AlphaFoldDB" id="A0A0A2A833"/>
<sequence length="415" mass="48695">MPEKIKRKKLILHILSGNLNSGAAKGAYFLHLQLLEKGIDSRVLLLNGKPDFFYKVDIVLNSPLKKFKYLILRALNKLFSILLVKKDFYNFDLNLIGFGIFWHPWYKKADIIHLHWINGLISFPQIAKIKKPIIWTIRDMWPFSAGYYYDYKLIKNSYFNKFPDQSRVPFFMRSISRLKRYFIKKSNPKIIGISKWLSEEARNSEILNGFKTQTIINTIDFESFYPRNRNYLYDKYKIEKRKKILLIGASNIDLRYKGFDEFFYSLKFTDRSSYEIAIFGNISPKSRSLLKEYSVTYLGEIDSNEELSKIYSGASFFMAPSILEAFGKTIIESLSCGTPCIIFNNSGPAQLLKHKKTGFIADINKPQSLADGINWFLNLSQKEYSLISDYCQKNVHDIYEFYKPIEEYIHLYKNI</sequence>
<evidence type="ECO:0000259" key="2">
    <source>
        <dbReference type="Pfam" id="PF00534"/>
    </source>
</evidence>
<dbReference type="OrthoDB" id="5416057at2"/>
<protein>
    <submittedName>
        <fullName evidence="3">Glycosyl transferase</fullName>
    </submittedName>
</protein>
<evidence type="ECO:0000256" key="1">
    <source>
        <dbReference type="ARBA" id="ARBA00022679"/>
    </source>
</evidence>
<dbReference type="GO" id="GO:0016757">
    <property type="term" value="F:glycosyltransferase activity"/>
    <property type="evidence" value="ECO:0007669"/>
    <property type="project" value="InterPro"/>
</dbReference>
<dbReference type="SUPFAM" id="SSF53756">
    <property type="entry name" value="UDP-Glycosyltransferase/glycogen phosphorylase"/>
    <property type="match status" value="1"/>
</dbReference>
<proteinExistence type="predicted"/>
<accession>A0A0A2A833</accession>
<dbReference type="Gene3D" id="3.40.50.2000">
    <property type="entry name" value="Glycogen Phosphorylase B"/>
    <property type="match status" value="2"/>
</dbReference>
<dbReference type="RefSeq" id="WP_032521722.1">
    <property type="nucleotide sequence ID" value="NZ_CP138977.1"/>
</dbReference>
<evidence type="ECO:0000313" key="3">
    <source>
        <dbReference type="EMBL" id="KGF96669.1"/>
    </source>
</evidence>
<dbReference type="Pfam" id="PF00534">
    <property type="entry name" value="Glycos_transf_1"/>
    <property type="match status" value="1"/>
</dbReference>
<gene>
    <name evidence="3" type="ORF">EU95_0554</name>
</gene>
<dbReference type="STRING" id="93057.EU95_0554"/>
<feature type="domain" description="Glycosyl transferase family 1" evidence="2">
    <location>
        <begin position="239"/>
        <end position="383"/>
    </location>
</feature>
<dbReference type="Proteomes" id="UP000030355">
    <property type="component" value="Unassembled WGS sequence"/>
</dbReference>
<evidence type="ECO:0000313" key="4">
    <source>
        <dbReference type="Proteomes" id="UP000030355"/>
    </source>
</evidence>
<name>A0A0A2A833_PROMR</name>
<comment type="caution">
    <text evidence="3">The sequence shown here is derived from an EMBL/GenBank/DDBJ whole genome shotgun (WGS) entry which is preliminary data.</text>
</comment>
<dbReference type="PANTHER" id="PTHR46401:SF2">
    <property type="entry name" value="GLYCOSYLTRANSFERASE WBBK-RELATED"/>
    <property type="match status" value="1"/>
</dbReference>
<dbReference type="eggNOG" id="COG0438">
    <property type="taxonomic scope" value="Bacteria"/>
</dbReference>
<reference evidence="4" key="1">
    <citation type="journal article" date="2014" name="Sci. Data">
        <title>Genomes of diverse isolates of the marine cyanobacterium Prochlorococcus.</title>
        <authorList>
            <person name="Biller S."/>
            <person name="Berube P."/>
            <person name="Thompson J."/>
            <person name="Kelly L."/>
            <person name="Roggensack S."/>
            <person name="Awad L."/>
            <person name="Roache-Johnson K."/>
            <person name="Ding H."/>
            <person name="Giovannoni S.J."/>
            <person name="Moore L.R."/>
            <person name="Chisholm S.W."/>
        </authorList>
    </citation>
    <scope>NUCLEOTIDE SEQUENCE [LARGE SCALE GENOMIC DNA]</scope>
    <source>
        <strain evidence="4">MIT 9201</strain>
    </source>
</reference>
<keyword evidence="1 3" id="KW-0808">Transferase</keyword>
<dbReference type="PANTHER" id="PTHR46401">
    <property type="entry name" value="GLYCOSYLTRANSFERASE WBBK-RELATED"/>
    <property type="match status" value="1"/>
</dbReference>
<dbReference type="GO" id="GO:0009103">
    <property type="term" value="P:lipopolysaccharide biosynthetic process"/>
    <property type="evidence" value="ECO:0007669"/>
    <property type="project" value="TreeGrafter"/>
</dbReference>
<dbReference type="InterPro" id="IPR001296">
    <property type="entry name" value="Glyco_trans_1"/>
</dbReference>
<dbReference type="EMBL" id="JNAL01000007">
    <property type="protein sequence ID" value="KGF96669.1"/>
    <property type="molecule type" value="Genomic_DNA"/>
</dbReference>
<organism evidence="3 4">
    <name type="scientific">Prochlorococcus marinus str. MIT 9201</name>
    <dbReference type="NCBI Taxonomy" id="93057"/>
    <lineage>
        <taxon>Bacteria</taxon>
        <taxon>Bacillati</taxon>
        <taxon>Cyanobacteriota</taxon>
        <taxon>Cyanophyceae</taxon>
        <taxon>Synechococcales</taxon>
        <taxon>Prochlorococcaceae</taxon>
        <taxon>Prochlorococcus</taxon>
    </lineage>
</organism>